<protein>
    <submittedName>
        <fullName evidence="1">Uncharacterized protein</fullName>
    </submittedName>
</protein>
<name>A0A139SV51_9GAMM</name>
<dbReference type="Proteomes" id="UP000072660">
    <property type="component" value="Unassembled WGS sequence"/>
</dbReference>
<proteinExistence type="predicted"/>
<dbReference type="EMBL" id="LSZO01000144">
    <property type="protein sequence ID" value="KXU38341.1"/>
    <property type="molecule type" value="Genomic_DNA"/>
</dbReference>
<comment type="caution">
    <text evidence="1">The sequence shown here is derived from an EMBL/GenBank/DDBJ whole genome shotgun (WGS) entry which is preliminary data.</text>
</comment>
<organism evidence="1 2">
    <name type="scientific">Ventosimonas gracilis</name>
    <dbReference type="NCBI Taxonomy" id="1680762"/>
    <lineage>
        <taxon>Bacteria</taxon>
        <taxon>Pseudomonadati</taxon>
        <taxon>Pseudomonadota</taxon>
        <taxon>Gammaproteobacteria</taxon>
        <taxon>Pseudomonadales</taxon>
        <taxon>Ventosimonadaceae</taxon>
        <taxon>Ventosimonas</taxon>
    </lineage>
</organism>
<keyword evidence="2" id="KW-1185">Reference proteome</keyword>
<dbReference type="AlphaFoldDB" id="A0A139SV51"/>
<evidence type="ECO:0000313" key="1">
    <source>
        <dbReference type="EMBL" id="KXU38341.1"/>
    </source>
</evidence>
<dbReference type="OrthoDB" id="8561213at2"/>
<reference evidence="1 2" key="1">
    <citation type="submission" date="2016-02" db="EMBL/GenBank/DDBJ databases">
        <authorList>
            <person name="Wen L."/>
            <person name="He K."/>
            <person name="Yang H."/>
        </authorList>
    </citation>
    <scope>NUCLEOTIDE SEQUENCE [LARGE SCALE GENOMIC DNA]</scope>
    <source>
        <strain evidence="1 2">CV58</strain>
    </source>
</reference>
<evidence type="ECO:0000313" key="2">
    <source>
        <dbReference type="Proteomes" id="UP000072660"/>
    </source>
</evidence>
<dbReference type="RefSeq" id="WP_068389777.1">
    <property type="nucleotide sequence ID" value="NZ_LSZO01000144.1"/>
</dbReference>
<gene>
    <name evidence="1" type="ORF">AXE65_01905</name>
</gene>
<sequence length="118" mass="13597">MGWYFSAQSKSALIKELTAPRETENAHTITIAHKDCGEVLWSVVEVKPKTSGKPQRYIFCDLLDCHNGMWGHKPMEEAMHPYRYSCPLAYLEMTPEQSRAWRNNVRAWHAQRSDAMAA</sequence>
<accession>A0A139SV51</accession>